<comment type="function">
    <text evidence="2">May be involved in the metabolism of insect hormones and in the breakdown of synthetic insecticides.</text>
</comment>
<sequence length="427" mass="48733">MLESLWVWTLATGLISIIGYLLGTWTHDHFSKKNVPHLKPVPFFGNMGSVAFRIVSLPESLVDWYNRLKGHKYGGVYEFLNPIILLRDPELIKMVTVKDFEHFVDRGVRISEEVEPLFGKGLFSLKGQRWKDMRSTLSPAFTSSKMKNMFVLITECGKQLTDFLEKCINDKNMTIEGCKIEREGNILAVEMKDLFTRYTNDVIATSAFGIKWEDDDITAQVALFFLAGFDTASSLLSFASQLLAMHPDIQSRLQDEIDQTLKVDGGNLTYEAVHGMKYLDMVVSAPHINILFTIYLLINNFLDYVIFPFHKSPLVSLYNLLKAIFVLSLVIYVTETLRIYPPIGILERRCVQTYTLPAEPHYTLNPGDFVYIPVYALHHDPDYFPDPEKFDPERFSDENKGSIKACTYLPFGSGPRNCIGKKYLLSV</sequence>
<dbReference type="PRINTS" id="PR00385">
    <property type="entry name" value="P450"/>
</dbReference>
<keyword evidence="11 14" id="KW-0408">Iron</keyword>
<evidence type="ECO:0000256" key="9">
    <source>
        <dbReference type="ARBA" id="ARBA00022848"/>
    </source>
</evidence>
<evidence type="ECO:0000256" key="6">
    <source>
        <dbReference type="ARBA" id="ARBA00022617"/>
    </source>
</evidence>
<proteinExistence type="inferred from homology"/>
<dbReference type="PANTHER" id="PTHR24292:SF54">
    <property type="entry name" value="CYP9F3-RELATED"/>
    <property type="match status" value="1"/>
</dbReference>
<dbReference type="Proteomes" id="UP000235965">
    <property type="component" value="Unassembled WGS sequence"/>
</dbReference>
<dbReference type="Gene3D" id="1.10.630.10">
    <property type="entry name" value="Cytochrome P450"/>
    <property type="match status" value="2"/>
</dbReference>
<dbReference type="AlphaFoldDB" id="A0A2J7Q488"/>
<keyword evidence="13 16" id="KW-0472">Membrane</keyword>
<evidence type="ECO:0000256" key="2">
    <source>
        <dbReference type="ARBA" id="ARBA00003690"/>
    </source>
</evidence>
<dbReference type="Pfam" id="PF00067">
    <property type="entry name" value="p450"/>
    <property type="match status" value="3"/>
</dbReference>
<evidence type="ECO:0000256" key="16">
    <source>
        <dbReference type="SAM" id="Phobius"/>
    </source>
</evidence>
<organism evidence="17 18">
    <name type="scientific">Cryptotermes secundus</name>
    <dbReference type="NCBI Taxonomy" id="105785"/>
    <lineage>
        <taxon>Eukaryota</taxon>
        <taxon>Metazoa</taxon>
        <taxon>Ecdysozoa</taxon>
        <taxon>Arthropoda</taxon>
        <taxon>Hexapoda</taxon>
        <taxon>Insecta</taxon>
        <taxon>Pterygota</taxon>
        <taxon>Neoptera</taxon>
        <taxon>Polyneoptera</taxon>
        <taxon>Dictyoptera</taxon>
        <taxon>Blattodea</taxon>
        <taxon>Blattoidea</taxon>
        <taxon>Termitoidae</taxon>
        <taxon>Kalotermitidae</taxon>
        <taxon>Cryptotermitinae</taxon>
        <taxon>Cryptotermes</taxon>
    </lineage>
</organism>
<keyword evidence="16" id="KW-0812">Transmembrane</keyword>
<dbReference type="PANTHER" id="PTHR24292">
    <property type="entry name" value="CYTOCHROME P450"/>
    <property type="match status" value="1"/>
</dbReference>
<dbReference type="PROSITE" id="PS00086">
    <property type="entry name" value="CYTOCHROME_P450"/>
    <property type="match status" value="1"/>
</dbReference>
<evidence type="ECO:0000256" key="7">
    <source>
        <dbReference type="ARBA" id="ARBA00022723"/>
    </source>
</evidence>
<feature type="transmembrane region" description="Helical" evidence="16">
    <location>
        <begin position="278"/>
        <end position="298"/>
    </location>
</feature>
<evidence type="ECO:0000256" key="5">
    <source>
        <dbReference type="ARBA" id="ARBA00010617"/>
    </source>
</evidence>
<name>A0A2J7Q488_9NEOP</name>
<dbReference type="EMBL" id="NEVH01018386">
    <property type="protein sequence ID" value="PNF23402.1"/>
    <property type="molecule type" value="Genomic_DNA"/>
</dbReference>
<comment type="similarity">
    <text evidence="5 15">Belongs to the cytochrome P450 family.</text>
</comment>
<dbReference type="InterPro" id="IPR036396">
    <property type="entry name" value="Cyt_P450_sf"/>
</dbReference>
<comment type="cofactor">
    <cofactor evidence="1 14">
        <name>heme</name>
        <dbReference type="ChEBI" id="CHEBI:30413"/>
    </cofactor>
</comment>
<reference evidence="17 18" key="1">
    <citation type="submission" date="2017-12" db="EMBL/GenBank/DDBJ databases">
        <title>Hemimetabolous genomes reveal molecular basis of termite eusociality.</title>
        <authorList>
            <person name="Harrison M.C."/>
            <person name="Jongepier E."/>
            <person name="Robertson H.M."/>
            <person name="Arning N."/>
            <person name="Bitard-Feildel T."/>
            <person name="Chao H."/>
            <person name="Childers C.P."/>
            <person name="Dinh H."/>
            <person name="Doddapaneni H."/>
            <person name="Dugan S."/>
            <person name="Gowin J."/>
            <person name="Greiner C."/>
            <person name="Han Y."/>
            <person name="Hu H."/>
            <person name="Hughes D.S.T."/>
            <person name="Huylmans A.-K."/>
            <person name="Kemena C."/>
            <person name="Kremer L.P.M."/>
            <person name="Lee S.L."/>
            <person name="Lopez-Ezquerra A."/>
            <person name="Mallet L."/>
            <person name="Monroy-Kuhn J.M."/>
            <person name="Moser A."/>
            <person name="Murali S.C."/>
            <person name="Muzny D.M."/>
            <person name="Otani S."/>
            <person name="Piulachs M.-D."/>
            <person name="Poelchau M."/>
            <person name="Qu J."/>
            <person name="Schaub F."/>
            <person name="Wada-Katsumata A."/>
            <person name="Worley K.C."/>
            <person name="Xie Q."/>
            <person name="Ylla G."/>
            <person name="Poulsen M."/>
            <person name="Gibbs R.A."/>
            <person name="Schal C."/>
            <person name="Richards S."/>
            <person name="Belles X."/>
            <person name="Korb J."/>
            <person name="Bornberg-Bauer E."/>
        </authorList>
    </citation>
    <scope>NUCLEOTIDE SEQUENCE [LARGE SCALE GENOMIC DNA]</scope>
    <source>
        <tissue evidence="17">Whole body</tissue>
    </source>
</reference>
<evidence type="ECO:0000256" key="12">
    <source>
        <dbReference type="ARBA" id="ARBA00023033"/>
    </source>
</evidence>
<dbReference type="InterPro" id="IPR002403">
    <property type="entry name" value="Cyt_P450_E_grp-IV"/>
</dbReference>
<feature type="binding site" description="axial binding residue" evidence="14">
    <location>
        <position position="418"/>
    </location>
    <ligand>
        <name>heme</name>
        <dbReference type="ChEBI" id="CHEBI:30413"/>
    </ligand>
    <ligandPart>
        <name>Fe</name>
        <dbReference type="ChEBI" id="CHEBI:18248"/>
    </ligandPart>
</feature>
<dbReference type="GO" id="GO:0004497">
    <property type="term" value="F:monooxygenase activity"/>
    <property type="evidence" value="ECO:0007669"/>
    <property type="project" value="UniProtKB-KW"/>
</dbReference>
<evidence type="ECO:0000313" key="17">
    <source>
        <dbReference type="EMBL" id="PNF23402.1"/>
    </source>
</evidence>
<evidence type="ECO:0000256" key="1">
    <source>
        <dbReference type="ARBA" id="ARBA00001971"/>
    </source>
</evidence>
<dbReference type="GO" id="GO:0020037">
    <property type="term" value="F:heme binding"/>
    <property type="evidence" value="ECO:0007669"/>
    <property type="project" value="InterPro"/>
</dbReference>
<evidence type="ECO:0000313" key="18">
    <source>
        <dbReference type="Proteomes" id="UP000235965"/>
    </source>
</evidence>
<keyword evidence="16" id="KW-1133">Transmembrane helix</keyword>
<keyword evidence="18" id="KW-1185">Reference proteome</keyword>
<dbReference type="CDD" id="cd11056">
    <property type="entry name" value="CYP6-like"/>
    <property type="match status" value="1"/>
</dbReference>
<dbReference type="SUPFAM" id="SSF48264">
    <property type="entry name" value="Cytochrome P450"/>
    <property type="match status" value="1"/>
</dbReference>
<comment type="subcellular location">
    <subcellularLocation>
        <location evidence="4">Endoplasmic reticulum membrane</location>
        <topology evidence="4">Peripheral membrane protein</topology>
    </subcellularLocation>
    <subcellularLocation>
        <location evidence="3">Microsome membrane</location>
        <topology evidence="3">Peripheral membrane protein</topology>
    </subcellularLocation>
</comment>
<gene>
    <name evidence="17" type="primary">CYP9E2_3</name>
    <name evidence="17" type="ORF">B7P43_G12242</name>
</gene>
<evidence type="ECO:0000256" key="10">
    <source>
        <dbReference type="ARBA" id="ARBA00023002"/>
    </source>
</evidence>
<dbReference type="InterPro" id="IPR001128">
    <property type="entry name" value="Cyt_P450"/>
</dbReference>
<dbReference type="FunCoup" id="A0A2J7Q488">
    <property type="interactions" value="49"/>
</dbReference>
<keyword evidence="9" id="KW-0492">Microsome</keyword>
<protein>
    <submittedName>
        <fullName evidence="17">Cytochrome P450 9e2</fullName>
    </submittedName>
</protein>
<dbReference type="GO" id="GO:0005789">
    <property type="term" value="C:endoplasmic reticulum membrane"/>
    <property type="evidence" value="ECO:0007669"/>
    <property type="project" value="UniProtKB-SubCell"/>
</dbReference>
<evidence type="ECO:0000256" key="8">
    <source>
        <dbReference type="ARBA" id="ARBA00022824"/>
    </source>
</evidence>
<evidence type="ECO:0000256" key="13">
    <source>
        <dbReference type="ARBA" id="ARBA00023136"/>
    </source>
</evidence>
<feature type="transmembrane region" description="Helical" evidence="16">
    <location>
        <begin position="318"/>
        <end position="340"/>
    </location>
</feature>
<dbReference type="GO" id="GO:0005506">
    <property type="term" value="F:iron ion binding"/>
    <property type="evidence" value="ECO:0007669"/>
    <property type="project" value="InterPro"/>
</dbReference>
<keyword evidence="12 15" id="KW-0503">Monooxygenase</keyword>
<evidence type="ECO:0000256" key="14">
    <source>
        <dbReference type="PIRSR" id="PIRSR602403-1"/>
    </source>
</evidence>
<evidence type="ECO:0000256" key="3">
    <source>
        <dbReference type="ARBA" id="ARBA00004174"/>
    </source>
</evidence>
<evidence type="ECO:0000256" key="4">
    <source>
        <dbReference type="ARBA" id="ARBA00004406"/>
    </source>
</evidence>
<comment type="caution">
    <text evidence="17">The sequence shown here is derived from an EMBL/GenBank/DDBJ whole genome shotgun (WGS) entry which is preliminary data.</text>
</comment>
<evidence type="ECO:0000256" key="15">
    <source>
        <dbReference type="RuleBase" id="RU000461"/>
    </source>
</evidence>
<keyword evidence="8" id="KW-0256">Endoplasmic reticulum</keyword>
<keyword evidence="6 14" id="KW-0349">Heme</keyword>
<dbReference type="InterPro" id="IPR050476">
    <property type="entry name" value="Insect_CytP450_Detox"/>
</dbReference>
<feature type="transmembrane region" description="Helical" evidence="16">
    <location>
        <begin position="6"/>
        <end position="23"/>
    </location>
</feature>
<dbReference type="GO" id="GO:0016705">
    <property type="term" value="F:oxidoreductase activity, acting on paired donors, with incorporation or reduction of molecular oxygen"/>
    <property type="evidence" value="ECO:0007669"/>
    <property type="project" value="InterPro"/>
</dbReference>
<dbReference type="STRING" id="105785.A0A2J7Q488"/>
<dbReference type="PRINTS" id="PR00465">
    <property type="entry name" value="EP450IV"/>
</dbReference>
<keyword evidence="7 14" id="KW-0479">Metal-binding</keyword>
<accession>A0A2J7Q488</accession>
<dbReference type="InParanoid" id="A0A2J7Q488"/>
<dbReference type="OrthoDB" id="2789670at2759"/>
<evidence type="ECO:0000256" key="11">
    <source>
        <dbReference type="ARBA" id="ARBA00023004"/>
    </source>
</evidence>
<keyword evidence="10 15" id="KW-0560">Oxidoreductase</keyword>
<dbReference type="InterPro" id="IPR017972">
    <property type="entry name" value="Cyt_P450_CS"/>
</dbReference>